<keyword evidence="2" id="KW-0472">Membrane</keyword>
<sequence length="525" mass="57854">MKCLFPAGARSSGLLFLLSLSACDLAPAYQPPDLELPTHWQGKGPFKEAQPADTAVRPGWWKLYHDPLLNRIEEEATASNADLQAAAERFVQARDMIMGAQSQLFPQVGIGFGASNNKRSVHRLFNSPADPIHDSDETFAGLVSWEPDIWSAIRNKTRAELNFAEQRAAEYASAQLSLQSQIAWDYFALRGLDAQDAIYKQSIAYYQQSLNIIKERLSGLVSPKLDVARAENLLYSTQAEELDIQAQRQVMEHAIAILANTAPSAFHIPPANTLHTSIPKIPTRVPSDLLQRRPDIASAERKMAQANRIIGIARAAFYPNVSIRVDGGFTDSGLNLFKVANSLWAYGADVTLPIFDGGLRRADLQQSLSAYRETTDNYRSTVLNAFREVEDGLSRTNRLSAEVKKQHAAVTAASETQTMTMDLYKGGLNTSLDVITAQVNTLTARIREVQIQMQLLQVSTELIRALGGGWDKSNLPEQREMQAFGIFQVDNLDKPPPAGGIDVQTDPQANSDLTRPISQQSKAGH</sequence>
<dbReference type="Gene3D" id="1.20.1600.10">
    <property type="entry name" value="Outer membrane efflux proteins (OEP)"/>
    <property type="match status" value="1"/>
</dbReference>
<keyword evidence="2" id="KW-0732">Signal</keyword>
<evidence type="ECO:0000313" key="5">
    <source>
        <dbReference type="Proteomes" id="UP000001695"/>
    </source>
</evidence>
<dbReference type="PANTHER" id="PTHR30203">
    <property type="entry name" value="OUTER MEMBRANE CATION EFFLUX PROTEIN"/>
    <property type="match status" value="1"/>
</dbReference>
<dbReference type="HOGENOM" id="CLU_012817_13_1_5"/>
<comment type="similarity">
    <text evidence="1 2">Belongs to the outer membrane factor (OMF) (TC 1.B.17) family.</text>
</comment>
<dbReference type="GO" id="GO:0005886">
    <property type="term" value="C:plasma membrane"/>
    <property type="evidence" value="ECO:0007669"/>
    <property type="project" value="UniProtKB-SubCell"/>
</dbReference>
<dbReference type="SUPFAM" id="SSF56954">
    <property type="entry name" value="Outer membrane efflux proteins (OEP)"/>
    <property type="match status" value="1"/>
</dbReference>
<dbReference type="RefSeq" id="WP_012383140.1">
    <property type="nucleotide sequence ID" value="NC_010581.1"/>
</dbReference>
<dbReference type="KEGG" id="bid:Bind_0124"/>
<protein>
    <submittedName>
        <fullName evidence="4">RND efflux system, outer membrane lipoprotein, NodT family</fullName>
    </submittedName>
</protein>
<keyword evidence="5" id="KW-1185">Reference proteome</keyword>
<keyword evidence="2" id="KW-0564">Palmitate</keyword>
<dbReference type="PANTHER" id="PTHR30203:SF33">
    <property type="entry name" value="BLR4455 PROTEIN"/>
    <property type="match status" value="1"/>
</dbReference>
<feature type="signal peptide" evidence="2">
    <location>
        <begin position="1"/>
        <end position="26"/>
    </location>
</feature>
<dbReference type="GO" id="GO:0015562">
    <property type="term" value="F:efflux transmembrane transporter activity"/>
    <property type="evidence" value="ECO:0007669"/>
    <property type="project" value="InterPro"/>
</dbReference>
<dbReference type="InterPro" id="IPR003423">
    <property type="entry name" value="OMP_efflux"/>
</dbReference>
<dbReference type="AlphaFoldDB" id="B2IBR0"/>
<accession>B2IBR0</accession>
<dbReference type="STRING" id="395963.Bind_0124"/>
<dbReference type="eggNOG" id="COG1538">
    <property type="taxonomic scope" value="Bacteria"/>
</dbReference>
<evidence type="ECO:0000256" key="3">
    <source>
        <dbReference type="SAM" id="MobiDB-lite"/>
    </source>
</evidence>
<keyword evidence="2" id="KW-1134">Transmembrane beta strand</keyword>
<dbReference type="PROSITE" id="PS51257">
    <property type="entry name" value="PROKAR_LIPOPROTEIN"/>
    <property type="match status" value="1"/>
</dbReference>
<gene>
    <name evidence="4" type="ordered locus">Bind_0124</name>
</gene>
<feature type="chain" id="PRO_5001436914" evidence="2">
    <location>
        <begin position="27"/>
        <end position="525"/>
    </location>
</feature>
<feature type="region of interest" description="Disordered" evidence="3">
    <location>
        <begin position="493"/>
        <end position="525"/>
    </location>
</feature>
<name>B2IBR0_BEII9</name>
<dbReference type="InterPro" id="IPR010131">
    <property type="entry name" value="MdtP/NodT-like"/>
</dbReference>
<evidence type="ECO:0000256" key="1">
    <source>
        <dbReference type="ARBA" id="ARBA00007613"/>
    </source>
</evidence>
<reference evidence="5" key="1">
    <citation type="submission" date="2008-03" db="EMBL/GenBank/DDBJ databases">
        <title>Complete sequence of chromosome of Beijerinckia indica subsp. indica ATCC 9039.</title>
        <authorList>
            <consortium name="US DOE Joint Genome Institute"/>
            <person name="Copeland A."/>
            <person name="Lucas S."/>
            <person name="Lapidus A."/>
            <person name="Glavina del Rio T."/>
            <person name="Dalin E."/>
            <person name="Tice H."/>
            <person name="Bruce D."/>
            <person name="Goodwin L."/>
            <person name="Pitluck S."/>
            <person name="LaButti K."/>
            <person name="Schmutz J."/>
            <person name="Larimer F."/>
            <person name="Land M."/>
            <person name="Hauser L."/>
            <person name="Kyrpides N."/>
            <person name="Mikhailova N."/>
            <person name="Dunfield P.F."/>
            <person name="Dedysh S.N."/>
            <person name="Liesack W."/>
            <person name="Saw J.H."/>
            <person name="Alam M."/>
            <person name="Chen Y."/>
            <person name="Murrell J.C."/>
            <person name="Richardson P."/>
        </authorList>
    </citation>
    <scope>NUCLEOTIDE SEQUENCE [LARGE SCALE GENOMIC DNA]</scope>
    <source>
        <strain evidence="5">ATCC 9039 / DSM 1715 / NCIMB 8712</strain>
    </source>
</reference>
<dbReference type="Gene3D" id="2.20.200.10">
    <property type="entry name" value="Outer membrane efflux proteins (OEP)"/>
    <property type="match status" value="1"/>
</dbReference>
<dbReference type="Pfam" id="PF02321">
    <property type="entry name" value="OEP"/>
    <property type="match status" value="2"/>
</dbReference>
<dbReference type="OrthoDB" id="7181739at2"/>
<dbReference type="Proteomes" id="UP000001695">
    <property type="component" value="Chromosome"/>
</dbReference>
<keyword evidence="2" id="KW-0812">Transmembrane</keyword>
<proteinExistence type="inferred from homology"/>
<feature type="compositionally biased region" description="Polar residues" evidence="3">
    <location>
        <begin position="505"/>
        <end position="525"/>
    </location>
</feature>
<organism evidence="4 5">
    <name type="scientific">Beijerinckia indica subsp. indica (strain ATCC 9039 / DSM 1715 / NCIMB 8712)</name>
    <dbReference type="NCBI Taxonomy" id="395963"/>
    <lineage>
        <taxon>Bacteria</taxon>
        <taxon>Pseudomonadati</taxon>
        <taxon>Pseudomonadota</taxon>
        <taxon>Alphaproteobacteria</taxon>
        <taxon>Hyphomicrobiales</taxon>
        <taxon>Beijerinckiaceae</taxon>
        <taxon>Beijerinckia</taxon>
    </lineage>
</organism>
<reference evidence="4 5" key="2">
    <citation type="journal article" date="2010" name="J. Bacteriol.">
        <title>Complete genome sequence of Beijerinckia indica subsp. indica.</title>
        <authorList>
            <person name="Tamas I."/>
            <person name="Dedysh S.N."/>
            <person name="Liesack W."/>
            <person name="Stott M.B."/>
            <person name="Alam M."/>
            <person name="Murrell J.C."/>
            <person name="Dunfield P.F."/>
        </authorList>
    </citation>
    <scope>NUCLEOTIDE SEQUENCE [LARGE SCALE GENOMIC DNA]</scope>
    <source>
        <strain evidence="5">ATCC 9039 / DSM 1715 / NCIMB 8712</strain>
    </source>
</reference>
<dbReference type="EMBL" id="CP001016">
    <property type="protein sequence ID" value="ACB93782.1"/>
    <property type="molecule type" value="Genomic_DNA"/>
</dbReference>
<evidence type="ECO:0000313" key="4">
    <source>
        <dbReference type="EMBL" id="ACB93782.1"/>
    </source>
</evidence>
<evidence type="ECO:0000256" key="2">
    <source>
        <dbReference type="RuleBase" id="RU362097"/>
    </source>
</evidence>
<dbReference type="NCBIfam" id="TIGR01845">
    <property type="entry name" value="outer_NodT"/>
    <property type="match status" value="1"/>
</dbReference>
<keyword evidence="2 4" id="KW-0449">Lipoprotein</keyword>
<comment type="subcellular location">
    <subcellularLocation>
        <location evidence="2">Cell membrane</location>
        <topology evidence="2">Lipid-anchor</topology>
    </subcellularLocation>
</comment>